<organism evidence="1 2">
    <name type="scientific">Trichinella pseudospiralis</name>
    <name type="common">Parasitic roundworm</name>
    <dbReference type="NCBI Taxonomy" id="6337"/>
    <lineage>
        <taxon>Eukaryota</taxon>
        <taxon>Metazoa</taxon>
        <taxon>Ecdysozoa</taxon>
        <taxon>Nematoda</taxon>
        <taxon>Enoplea</taxon>
        <taxon>Dorylaimia</taxon>
        <taxon>Trichinellida</taxon>
        <taxon>Trichinellidae</taxon>
        <taxon>Trichinella</taxon>
    </lineage>
</organism>
<evidence type="ECO:0000313" key="2">
    <source>
        <dbReference type="Proteomes" id="UP000054815"/>
    </source>
</evidence>
<evidence type="ECO:0000313" key="1">
    <source>
        <dbReference type="EMBL" id="KRX71489.1"/>
    </source>
</evidence>
<name>A0A0V0W715_TRIPS</name>
<accession>A0A0V0W715</accession>
<comment type="caution">
    <text evidence="1">The sequence shown here is derived from an EMBL/GenBank/DDBJ whole genome shotgun (WGS) entry which is preliminary data.</text>
</comment>
<dbReference type="AlphaFoldDB" id="A0A0V0W715"/>
<reference evidence="1 2" key="1">
    <citation type="submission" date="2015-01" db="EMBL/GenBank/DDBJ databases">
        <title>Evolution of Trichinella species and genotypes.</title>
        <authorList>
            <person name="Korhonen P.K."/>
            <person name="Edoardo P."/>
            <person name="Giuseppe L.R."/>
            <person name="Gasser R.B."/>
        </authorList>
    </citation>
    <scope>NUCLEOTIDE SEQUENCE [LARGE SCALE GENOMIC DNA]</scope>
    <source>
        <strain evidence="1">ISS141</strain>
    </source>
</reference>
<gene>
    <name evidence="1" type="ORF">T4E_10052</name>
</gene>
<proteinExistence type="predicted"/>
<feature type="non-terminal residue" evidence="1">
    <location>
        <position position="64"/>
    </location>
</feature>
<protein>
    <submittedName>
        <fullName evidence="1">Uncharacterized protein</fullName>
    </submittedName>
</protein>
<dbReference type="Proteomes" id="UP000054815">
    <property type="component" value="Unassembled WGS sequence"/>
</dbReference>
<sequence length="64" mass="7651">MRSTKEKAKNGNAACCLTAQRALLRFRRFRVGLQADIENMYLQVQIREEDRDACRFLWRDETQE</sequence>
<dbReference type="EMBL" id="JYDU01001172">
    <property type="protein sequence ID" value="KRX71489.1"/>
    <property type="molecule type" value="Genomic_DNA"/>
</dbReference>